<gene>
    <name evidence="8" type="ORF">C7M84_008131</name>
</gene>
<proteinExistence type="inferred from homology"/>
<name>A0A423TAI8_PENVA</name>
<feature type="compositionally biased region" description="Acidic residues" evidence="6">
    <location>
        <begin position="91"/>
        <end position="108"/>
    </location>
</feature>
<dbReference type="CDD" id="cd12395">
    <property type="entry name" value="RRM2_RBM34"/>
    <property type="match status" value="1"/>
</dbReference>
<feature type="region of interest" description="Disordered" evidence="6">
    <location>
        <begin position="1"/>
        <end position="121"/>
    </location>
</feature>
<dbReference type="InterPro" id="IPR034221">
    <property type="entry name" value="RBM34_RRM2"/>
</dbReference>
<dbReference type="PROSITE" id="PS50102">
    <property type="entry name" value="RRM"/>
    <property type="match status" value="2"/>
</dbReference>
<evidence type="ECO:0000313" key="9">
    <source>
        <dbReference type="Proteomes" id="UP000283509"/>
    </source>
</evidence>
<feature type="compositionally biased region" description="Basic residues" evidence="6">
    <location>
        <begin position="64"/>
        <end position="73"/>
    </location>
</feature>
<dbReference type="InterPro" id="IPR000504">
    <property type="entry name" value="RRM_dom"/>
</dbReference>
<reference evidence="8 9" key="1">
    <citation type="submission" date="2018-04" db="EMBL/GenBank/DDBJ databases">
        <authorList>
            <person name="Zhang X."/>
            <person name="Yuan J."/>
            <person name="Li F."/>
            <person name="Xiang J."/>
        </authorList>
    </citation>
    <scope>NUCLEOTIDE SEQUENCE [LARGE SCALE GENOMIC DNA]</scope>
    <source>
        <tissue evidence="8">Muscle</tissue>
    </source>
</reference>
<organism evidence="8 9">
    <name type="scientific">Penaeus vannamei</name>
    <name type="common">Whiteleg shrimp</name>
    <name type="synonym">Litopenaeus vannamei</name>
    <dbReference type="NCBI Taxonomy" id="6689"/>
    <lineage>
        <taxon>Eukaryota</taxon>
        <taxon>Metazoa</taxon>
        <taxon>Ecdysozoa</taxon>
        <taxon>Arthropoda</taxon>
        <taxon>Crustacea</taxon>
        <taxon>Multicrustacea</taxon>
        <taxon>Malacostraca</taxon>
        <taxon>Eumalacostraca</taxon>
        <taxon>Eucarida</taxon>
        <taxon>Decapoda</taxon>
        <taxon>Dendrobranchiata</taxon>
        <taxon>Penaeoidea</taxon>
        <taxon>Penaeidae</taxon>
        <taxon>Penaeus</taxon>
    </lineage>
</organism>
<comment type="subcellular location">
    <subcellularLocation>
        <location evidence="1">Nucleus</location>
        <location evidence="1">Nucleolus</location>
    </subcellularLocation>
</comment>
<dbReference type="GO" id="GO:0005730">
    <property type="term" value="C:nucleolus"/>
    <property type="evidence" value="ECO:0007669"/>
    <property type="project" value="UniProtKB-SubCell"/>
</dbReference>
<comment type="similarity">
    <text evidence="2">Belongs to the RRM RBM34 family.</text>
</comment>
<feature type="compositionally biased region" description="Basic and acidic residues" evidence="6">
    <location>
        <begin position="30"/>
        <end position="53"/>
    </location>
</feature>
<dbReference type="SUPFAM" id="SSF54928">
    <property type="entry name" value="RNA-binding domain, RBD"/>
    <property type="match status" value="2"/>
</dbReference>
<dbReference type="OrthoDB" id="442677at2759"/>
<evidence type="ECO:0000256" key="3">
    <source>
        <dbReference type="ARBA" id="ARBA00022884"/>
    </source>
</evidence>
<dbReference type="Pfam" id="PF00076">
    <property type="entry name" value="RRM_1"/>
    <property type="match status" value="1"/>
</dbReference>
<dbReference type="CDD" id="cd12394">
    <property type="entry name" value="RRM1_RBM34"/>
    <property type="match status" value="1"/>
</dbReference>
<evidence type="ECO:0000256" key="2">
    <source>
        <dbReference type="ARBA" id="ARBA00007077"/>
    </source>
</evidence>
<evidence type="ECO:0000313" key="8">
    <source>
        <dbReference type="EMBL" id="ROT73466.1"/>
    </source>
</evidence>
<dbReference type="PANTHER" id="PTHR23236:SF25">
    <property type="entry name" value="RNA-BINDING PROTEIN 34"/>
    <property type="match status" value="1"/>
</dbReference>
<dbReference type="SMART" id="SM00360">
    <property type="entry name" value="RRM"/>
    <property type="match status" value="2"/>
</dbReference>
<evidence type="ECO:0000259" key="7">
    <source>
        <dbReference type="PROSITE" id="PS50102"/>
    </source>
</evidence>
<feature type="compositionally biased region" description="Basic and acidic residues" evidence="6">
    <location>
        <begin position="109"/>
        <end position="121"/>
    </location>
</feature>
<feature type="domain" description="RRM" evidence="7">
    <location>
        <begin position="228"/>
        <end position="305"/>
    </location>
</feature>
<keyword evidence="4" id="KW-0539">Nucleus</keyword>
<dbReference type="Gene3D" id="3.30.70.330">
    <property type="match status" value="2"/>
</dbReference>
<dbReference type="AlphaFoldDB" id="A0A423TAI8"/>
<keyword evidence="9" id="KW-1185">Reference proteome</keyword>
<dbReference type="EMBL" id="QCYY01002026">
    <property type="protein sequence ID" value="ROT73466.1"/>
    <property type="molecule type" value="Genomic_DNA"/>
</dbReference>
<dbReference type="Proteomes" id="UP000283509">
    <property type="component" value="Unassembled WGS sequence"/>
</dbReference>
<dbReference type="InterPro" id="IPR035979">
    <property type="entry name" value="RBD_domain_sf"/>
</dbReference>
<comment type="caution">
    <text evidence="8">The sequence shown here is derived from an EMBL/GenBank/DDBJ whole genome shotgun (WGS) entry which is preliminary data.</text>
</comment>
<dbReference type="GO" id="GO:0019843">
    <property type="term" value="F:rRNA binding"/>
    <property type="evidence" value="ECO:0007669"/>
    <property type="project" value="TreeGrafter"/>
</dbReference>
<dbReference type="InterPro" id="IPR012677">
    <property type="entry name" value="Nucleotide-bd_a/b_plait_sf"/>
</dbReference>
<sequence length="381" mass="43194">MVSVTKMSKQVPQKPVTTKKKMKKTQAKKAINEKHIDAAVDGGLEKAESDSKMNMKVAPEAVPKKKKMNKAQKKAINEENGVDTAEKPLEEEKDADDEKDDIEEDKDEEPSAKVESEEAKEELERRTLFVGNVDIKVKRSALRKIFKEYGEVETVRFRNAAVADPNESKKVAMIKRHFHESQVSIIAYVRFKAEESAIAALSANNKILNGRHLQVDRASGNRKIDPKCSVFIGNLPFDANEEEVRDIFLDCGAIENVRIVRDKELGSGKGFGYVNFQSPDAVELALKMSGTPLRKRQLRVKRYLMKDQVEKRQKMMEKKTQINPKKMRLNFMAKNKQGGKKAATSFTGEKFKAKENIKKKKKFTKDEKKKFAISKKLSGSN</sequence>
<evidence type="ECO:0000256" key="1">
    <source>
        <dbReference type="ARBA" id="ARBA00004604"/>
    </source>
</evidence>
<dbReference type="GO" id="GO:0000463">
    <property type="term" value="P:maturation of LSU-rRNA from tricistronic rRNA transcript (SSU-rRNA, 5.8S rRNA, LSU-rRNA)"/>
    <property type="evidence" value="ECO:0007669"/>
    <property type="project" value="TreeGrafter"/>
</dbReference>
<feature type="compositionally biased region" description="Basic residues" evidence="6">
    <location>
        <begin position="17"/>
        <end position="27"/>
    </location>
</feature>
<evidence type="ECO:0000256" key="5">
    <source>
        <dbReference type="PROSITE-ProRule" id="PRU00176"/>
    </source>
</evidence>
<dbReference type="PANTHER" id="PTHR23236">
    <property type="entry name" value="EUKARYOTIC TRANSLATION INITIATION FACTOR 4B/4H"/>
    <property type="match status" value="1"/>
</dbReference>
<dbReference type="STRING" id="6689.A0A423TAI8"/>
<keyword evidence="3 5" id="KW-0694">RNA-binding</keyword>
<accession>A0A423TAI8</accession>
<protein>
    <submittedName>
        <fullName evidence="8">RNA-binding protein 34</fullName>
    </submittedName>
</protein>
<evidence type="ECO:0000256" key="6">
    <source>
        <dbReference type="SAM" id="MobiDB-lite"/>
    </source>
</evidence>
<feature type="domain" description="RRM" evidence="7">
    <location>
        <begin position="126"/>
        <end position="220"/>
    </location>
</feature>
<reference evidence="8 9" key="2">
    <citation type="submission" date="2019-01" db="EMBL/GenBank/DDBJ databases">
        <title>The decoding of complex shrimp genome reveals the adaptation for benthos swimmer, frequently molting mechanism and breeding impact on genome.</title>
        <authorList>
            <person name="Sun Y."/>
            <person name="Gao Y."/>
            <person name="Yu Y."/>
        </authorList>
    </citation>
    <scope>NUCLEOTIDE SEQUENCE [LARGE SCALE GENOMIC DNA]</scope>
    <source>
        <tissue evidence="8">Muscle</tissue>
    </source>
</reference>
<evidence type="ECO:0000256" key="4">
    <source>
        <dbReference type="ARBA" id="ARBA00023242"/>
    </source>
</evidence>